<dbReference type="Gene3D" id="3.60.21.10">
    <property type="match status" value="1"/>
</dbReference>
<dbReference type="PIRSF" id="PIRSF000883">
    <property type="entry name" value="Pesterase_MJ0912"/>
    <property type="match status" value="1"/>
</dbReference>
<dbReference type="InterPro" id="IPR024654">
    <property type="entry name" value="Calcineurin-like_PHP_lpxH"/>
</dbReference>
<sequence length="243" mass="27436">MVIAVLSDIHGNLEAFQSVLADMDAQVPPPAEILSLGDNLGYGPDPEACVQLVRERGIHSVMGNHELGVARSKYRSWFNSQSREALQRTCELVSPETVDYIAGLPMALSKHDALFVHGLPPDSALKYLYELDSKQIQALFGTFNESIAFIGHTHELELVELEPDGIFRRPLVEGLHCLDRNTRYIVNIGAVGQPRDGDRRAKYVLWDTETWELQVRFIKYDVQTTVKKFKEAGMPQRYAERLL</sequence>
<comment type="similarity">
    <text evidence="1">Belongs to the metallophosphoesterase superfamily. YfcE family.</text>
</comment>
<feature type="domain" description="Calcineurin-like phosphoesterase" evidence="2">
    <location>
        <begin position="1"/>
        <end position="210"/>
    </location>
</feature>
<dbReference type="InterPro" id="IPR011152">
    <property type="entry name" value="Pesterase_MJ0912"/>
</dbReference>
<dbReference type="CDD" id="cd00838">
    <property type="entry name" value="MPP_superfamily"/>
    <property type="match status" value="1"/>
</dbReference>
<dbReference type="EMBL" id="BLVO01000012">
    <property type="protein sequence ID" value="GFM32578.1"/>
    <property type="molecule type" value="Genomic_DNA"/>
</dbReference>
<evidence type="ECO:0000256" key="1">
    <source>
        <dbReference type="ARBA" id="ARBA00008950"/>
    </source>
</evidence>
<reference evidence="3 4" key="1">
    <citation type="submission" date="2020-05" db="EMBL/GenBank/DDBJ databases">
        <title>Draft genome sequence of Desulfovibrio sp. strain HN2T.</title>
        <authorList>
            <person name="Ueno A."/>
            <person name="Tamazawa S."/>
            <person name="Tamamura S."/>
            <person name="Murakami T."/>
            <person name="Kiyama T."/>
            <person name="Inomata H."/>
            <person name="Amano Y."/>
            <person name="Miyakawa K."/>
            <person name="Tamaki H."/>
            <person name="Naganuma T."/>
            <person name="Kaneko K."/>
        </authorList>
    </citation>
    <scope>NUCLEOTIDE SEQUENCE [LARGE SCALE GENOMIC DNA]</scope>
    <source>
        <strain evidence="3 4">HN2</strain>
    </source>
</reference>
<proteinExistence type="inferred from homology"/>
<evidence type="ECO:0000313" key="3">
    <source>
        <dbReference type="EMBL" id="GFM32578.1"/>
    </source>
</evidence>
<accession>A0A7J0BGB8</accession>
<evidence type="ECO:0000259" key="2">
    <source>
        <dbReference type="Pfam" id="PF12850"/>
    </source>
</evidence>
<protein>
    <submittedName>
        <fullName evidence="3">Serine/threonine protein phosphatase</fullName>
    </submittedName>
</protein>
<dbReference type="SUPFAM" id="SSF56300">
    <property type="entry name" value="Metallo-dependent phosphatases"/>
    <property type="match status" value="1"/>
</dbReference>
<gene>
    <name evidence="3" type="ORF">DSM101010T_09430</name>
</gene>
<dbReference type="InterPro" id="IPR029052">
    <property type="entry name" value="Metallo-depent_PP-like"/>
</dbReference>
<dbReference type="PANTHER" id="PTHR42850:SF2">
    <property type="entry name" value="BLL5683 PROTEIN"/>
    <property type="match status" value="1"/>
</dbReference>
<keyword evidence="4" id="KW-1185">Reference proteome</keyword>
<dbReference type="Pfam" id="PF12850">
    <property type="entry name" value="Metallophos_2"/>
    <property type="match status" value="1"/>
</dbReference>
<dbReference type="GO" id="GO:0005737">
    <property type="term" value="C:cytoplasm"/>
    <property type="evidence" value="ECO:0007669"/>
    <property type="project" value="TreeGrafter"/>
</dbReference>
<dbReference type="GO" id="GO:0016791">
    <property type="term" value="F:phosphatase activity"/>
    <property type="evidence" value="ECO:0007669"/>
    <property type="project" value="TreeGrafter"/>
</dbReference>
<dbReference type="PANTHER" id="PTHR42850">
    <property type="entry name" value="METALLOPHOSPHOESTERASE"/>
    <property type="match status" value="1"/>
</dbReference>
<comment type="caution">
    <text evidence="3">The sequence shown here is derived from an EMBL/GenBank/DDBJ whole genome shotgun (WGS) entry which is preliminary data.</text>
</comment>
<organism evidence="3 4">
    <name type="scientific">Desulfovibrio subterraneus</name>
    <dbReference type="NCBI Taxonomy" id="2718620"/>
    <lineage>
        <taxon>Bacteria</taxon>
        <taxon>Pseudomonadati</taxon>
        <taxon>Thermodesulfobacteriota</taxon>
        <taxon>Desulfovibrionia</taxon>
        <taxon>Desulfovibrionales</taxon>
        <taxon>Desulfovibrionaceae</taxon>
        <taxon>Desulfovibrio</taxon>
    </lineage>
</organism>
<dbReference type="InterPro" id="IPR050126">
    <property type="entry name" value="Ap4A_hydrolase"/>
</dbReference>
<name>A0A7J0BGB8_9BACT</name>
<dbReference type="RefSeq" id="WP_174404275.1">
    <property type="nucleotide sequence ID" value="NZ_BLVO01000012.1"/>
</dbReference>
<dbReference type="Proteomes" id="UP000503840">
    <property type="component" value="Unassembled WGS sequence"/>
</dbReference>
<evidence type="ECO:0000313" key="4">
    <source>
        <dbReference type="Proteomes" id="UP000503840"/>
    </source>
</evidence>
<dbReference type="AlphaFoldDB" id="A0A7J0BGB8"/>